<feature type="compositionally biased region" description="Low complexity" evidence="1">
    <location>
        <begin position="119"/>
        <end position="139"/>
    </location>
</feature>
<reference evidence="3 4" key="1">
    <citation type="submission" date="2021-04" db="EMBL/GenBank/DDBJ databases">
        <title>Magnetospirillum sulfuroxidans sp. nov., a facultative chemolithoautotrophic sulfur-oxidizing alphaproteobacterium isolated from freshwater sediment and proposals for Paramagetospirillum gen. nov., and Magnetospirillaceae fam. nov.</title>
        <authorList>
            <person name="Koziaeva V."/>
            <person name="Geelhoed J.S."/>
            <person name="Sorokin D.Y."/>
            <person name="Grouzdev D.S."/>
        </authorList>
    </citation>
    <scope>NUCLEOTIDE SEQUENCE [LARGE SCALE GENOMIC DNA]</scope>
    <source>
        <strain evidence="3 4">J10</strain>
    </source>
</reference>
<evidence type="ECO:0000313" key="3">
    <source>
        <dbReference type="EMBL" id="MBR9971168.1"/>
    </source>
</evidence>
<evidence type="ECO:0000313" key="4">
    <source>
        <dbReference type="Proteomes" id="UP000680714"/>
    </source>
</evidence>
<proteinExistence type="predicted"/>
<sequence>MTETPIGVDVSKDFRDVHRHPDGDGRRFTNNAVGHKALIAWTGNEVSRIVFEPTGPYHGALERGLAKAGLPMVKVNPRQARRFAEATNKLAKTDRLDAALLARMGALHPPISRPNTANSSLPESPLRSPSPPSCESSSSWQTPCSRQGGHGCKKTLDQHGYSSARCGRGQACAMTKVRP</sequence>
<feature type="region of interest" description="Disordered" evidence="1">
    <location>
        <begin position="107"/>
        <end position="179"/>
    </location>
</feature>
<dbReference type="EMBL" id="JAGTUF010000003">
    <property type="protein sequence ID" value="MBR9971168.1"/>
    <property type="molecule type" value="Genomic_DNA"/>
</dbReference>
<feature type="domain" description="Transposase IS110-like N-terminal" evidence="2">
    <location>
        <begin position="6"/>
        <end position="106"/>
    </location>
</feature>
<dbReference type="InterPro" id="IPR047650">
    <property type="entry name" value="Transpos_IS110"/>
</dbReference>
<dbReference type="RefSeq" id="WP_211546680.1">
    <property type="nucleotide sequence ID" value="NZ_JAGTUF010000003.1"/>
</dbReference>
<evidence type="ECO:0000256" key="1">
    <source>
        <dbReference type="SAM" id="MobiDB-lite"/>
    </source>
</evidence>
<dbReference type="InterPro" id="IPR002525">
    <property type="entry name" value="Transp_IS110-like_N"/>
</dbReference>
<accession>A0ABS5IBP4</accession>
<gene>
    <name evidence="3" type="ORF">KEC16_05515</name>
</gene>
<dbReference type="Proteomes" id="UP000680714">
    <property type="component" value="Unassembled WGS sequence"/>
</dbReference>
<dbReference type="PANTHER" id="PTHR33055:SF3">
    <property type="entry name" value="PUTATIVE TRANSPOSASE FOR IS117-RELATED"/>
    <property type="match status" value="1"/>
</dbReference>
<name>A0ABS5IBP4_9PROT</name>
<keyword evidence="4" id="KW-1185">Reference proteome</keyword>
<dbReference type="Pfam" id="PF01548">
    <property type="entry name" value="DEDD_Tnp_IS110"/>
    <property type="match status" value="1"/>
</dbReference>
<comment type="caution">
    <text evidence="3">The sequence shown here is derived from an EMBL/GenBank/DDBJ whole genome shotgun (WGS) entry which is preliminary data.</text>
</comment>
<organism evidence="3 4">
    <name type="scientific">Magnetospirillum sulfuroxidans</name>
    <dbReference type="NCBI Taxonomy" id="611300"/>
    <lineage>
        <taxon>Bacteria</taxon>
        <taxon>Pseudomonadati</taxon>
        <taxon>Pseudomonadota</taxon>
        <taxon>Alphaproteobacteria</taxon>
        <taxon>Rhodospirillales</taxon>
        <taxon>Rhodospirillaceae</taxon>
        <taxon>Magnetospirillum</taxon>
    </lineage>
</organism>
<protein>
    <submittedName>
        <fullName evidence="3">Transposase</fullName>
    </submittedName>
</protein>
<evidence type="ECO:0000259" key="2">
    <source>
        <dbReference type="Pfam" id="PF01548"/>
    </source>
</evidence>
<dbReference type="PANTHER" id="PTHR33055">
    <property type="entry name" value="TRANSPOSASE FOR INSERTION SEQUENCE ELEMENT IS1111A"/>
    <property type="match status" value="1"/>
</dbReference>